<name>A0ACC1IY17_9FUNG</name>
<evidence type="ECO:0000313" key="2">
    <source>
        <dbReference type="Proteomes" id="UP001150603"/>
    </source>
</evidence>
<dbReference type="Proteomes" id="UP001150603">
    <property type="component" value="Unassembled WGS sequence"/>
</dbReference>
<accession>A0ACC1IY17</accession>
<reference evidence="1" key="1">
    <citation type="submission" date="2022-07" db="EMBL/GenBank/DDBJ databases">
        <title>Phylogenomic reconstructions and comparative analyses of Kickxellomycotina fungi.</title>
        <authorList>
            <person name="Reynolds N.K."/>
            <person name="Stajich J.E."/>
            <person name="Barry K."/>
            <person name="Grigoriev I.V."/>
            <person name="Crous P."/>
            <person name="Smith M.E."/>
        </authorList>
    </citation>
    <scope>NUCLEOTIDE SEQUENCE</scope>
    <source>
        <strain evidence="1">NRRL 5244</strain>
    </source>
</reference>
<comment type="caution">
    <text evidence="1">The sequence shown here is derived from an EMBL/GenBank/DDBJ whole genome shotgun (WGS) entry which is preliminary data.</text>
</comment>
<evidence type="ECO:0000313" key="1">
    <source>
        <dbReference type="EMBL" id="KAJ1928670.1"/>
    </source>
</evidence>
<organism evidence="1 2">
    <name type="scientific">Linderina macrospora</name>
    <dbReference type="NCBI Taxonomy" id="4868"/>
    <lineage>
        <taxon>Eukaryota</taxon>
        <taxon>Fungi</taxon>
        <taxon>Fungi incertae sedis</taxon>
        <taxon>Zoopagomycota</taxon>
        <taxon>Kickxellomycotina</taxon>
        <taxon>Kickxellomycetes</taxon>
        <taxon>Kickxellales</taxon>
        <taxon>Kickxellaceae</taxon>
        <taxon>Linderina</taxon>
    </lineage>
</organism>
<keyword evidence="2" id="KW-1185">Reference proteome</keyword>
<gene>
    <name evidence="1" type="ORF">FBU59_007112</name>
</gene>
<proteinExistence type="predicted"/>
<protein>
    <submittedName>
        <fullName evidence="1">Uncharacterized protein</fullName>
    </submittedName>
</protein>
<dbReference type="EMBL" id="JANBPW010006615">
    <property type="protein sequence ID" value="KAJ1928670.1"/>
    <property type="molecule type" value="Genomic_DNA"/>
</dbReference>
<sequence length="109" mass="12701">MVFKKLCKDLEDPSFEIDEEAYRKFKLSERWYAREERKLRKHIDEANSHTPVSQTPTSNSPELDKQSPSVPETVPEEEEKEQVQHDQLPERKRTRSDTSSTSSVPSAII</sequence>